<dbReference type="SUPFAM" id="SSF50965">
    <property type="entry name" value="Galactose oxidase, central domain"/>
    <property type="match status" value="1"/>
</dbReference>
<dbReference type="Gramene" id="Solyc02g070830.1.1">
    <property type="protein sequence ID" value="Solyc02g070830.1.1.1"/>
    <property type="gene ID" value="Solyc02g070830.1"/>
</dbReference>
<sequence length="420" mass="48819">MASMWSEVPEDLLRLIANRLDTLTDQVRFACVCTSWKSILLSIRPSHSWCLLYRFEEEPSELGEKFLFLPERKIHHLEFIPEVLGRSKFRGCSFSWLVCTDDYSPKISLYNPFTKVLIALPPRYNFPDVIRYCPPERSHPVYEIEIYDVDDDDTEIDFVATSSVHIHLIHKFVLSSSPSKPNCMVVAIYGTMDYNLAYCKIGDEKWTSIAKGRMRYDDIIFRDKNLLYAVTITSHVHVFDLSSNSPKLVDTIQPPPPQPLPPPPPEELGQPEPGRRSYLVNTSIGLLLVQRHWLWTGSLYEGNQCEKTKIFNLYMYEPSSRSWRRVENMDENVLFLGLNTGVSIPSSRVGGYKGNHIYFTDTLFVFSLRTARHGPYEIGVYDLDSKSAQCLQRYDTKKYWIRPTPIWYIHSPEDFFERDL</sequence>
<dbReference type="PANTHER" id="PTHR44259">
    <property type="entry name" value="OS07G0183000 PROTEIN-RELATED"/>
    <property type="match status" value="1"/>
</dbReference>
<name>A0A3Q7F2M0_SOLLC</name>
<feature type="domain" description="KIB1-4 beta-propeller" evidence="3">
    <location>
        <begin position="67"/>
        <end position="382"/>
    </location>
</feature>
<dbReference type="PANTHER" id="PTHR44259:SF95">
    <property type="entry name" value="F-BOX DOMAIN-CONTAINING PROTEIN"/>
    <property type="match status" value="1"/>
</dbReference>
<evidence type="ECO:0000259" key="2">
    <source>
        <dbReference type="Pfam" id="PF00646"/>
    </source>
</evidence>
<feature type="domain" description="F-box" evidence="2">
    <location>
        <begin position="5"/>
        <end position="43"/>
    </location>
</feature>
<evidence type="ECO:0000313" key="4">
    <source>
        <dbReference type="EnsemblPlants" id="Solyc02g070830.1.1.1"/>
    </source>
</evidence>
<dbReference type="InterPro" id="IPR050942">
    <property type="entry name" value="F-box_BR-signaling"/>
</dbReference>
<feature type="region of interest" description="Disordered" evidence="1">
    <location>
        <begin position="250"/>
        <end position="274"/>
    </location>
</feature>
<evidence type="ECO:0008006" key="6">
    <source>
        <dbReference type="Google" id="ProtNLM"/>
    </source>
</evidence>
<feature type="compositionally biased region" description="Pro residues" evidence="1">
    <location>
        <begin position="253"/>
        <end position="266"/>
    </location>
</feature>
<keyword evidence="5" id="KW-1185">Reference proteome</keyword>
<reference evidence="4" key="1">
    <citation type="journal article" date="2012" name="Nature">
        <title>The tomato genome sequence provides insights into fleshy fruit evolution.</title>
        <authorList>
            <consortium name="Tomato Genome Consortium"/>
        </authorList>
    </citation>
    <scope>NUCLEOTIDE SEQUENCE [LARGE SCALE GENOMIC DNA]</scope>
    <source>
        <strain evidence="4">cv. Heinz 1706</strain>
    </source>
</reference>
<dbReference type="Gene3D" id="1.20.1280.50">
    <property type="match status" value="1"/>
</dbReference>
<dbReference type="InterPro" id="IPR005174">
    <property type="entry name" value="KIB1-4_b-propeller"/>
</dbReference>
<dbReference type="EnsemblPlants" id="Solyc02g070830.1.1">
    <property type="protein sequence ID" value="Solyc02g070830.1.1.1"/>
    <property type="gene ID" value="Solyc02g070830.1"/>
</dbReference>
<dbReference type="RefSeq" id="XP_004233868.1">
    <property type="nucleotide sequence ID" value="XM_004233820.3"/>
</dbReference>
<dbReference type="GeneID" id="101259810"/>
<dbReference type="Pfam" id="PF00646">
    <property type="entry name" value="F-box"/>
    <property type="match status" value="1"/>
</dbReference>
<reference evidence="4" key="2">
    <citation type="submission" date="2019-01" db="UniProtKB">
        <authorList>
            <consortium name="EnsemblPlants"/>
        </authorList>
    </citation>
    <scope>IDENTIFICATION</scope>
    <source>
        <strain evidence="4">cv. Heinz 1706</strain>
    </source>
</reference>
<gene>
    <name evidence="4" type="primary">LOC101259810</name>
</gene>
<protein>
    <recommendedName>
        <fullName evidence="6">F-box domain-containing protein</fullName>
    </recommendedName>
</protein>
<organism evidence="4">
    <name type="scientific">Solanum lycopersicum</name>
    <name type="common">Tomato</name>
    <name type="synonym">Lycopersicon esculentum</name>
    <dbReference type="NCBI Taxonomy" id="4081"/>
    <lineage>
        <taxon>Eukaryota</taxon>
        <taxon>Viridiplantae</taxon>
        <taxon>Streptophyta</taxon>
        <taxon>Embryophyta</taxon>
        <taxon>Tracheophyta</taxon>
        <taxon>Spermatophyta</taxon>
        <taxon>Magnoliopsida</taxon>
        <taxon>eudicotyledons</taxon>
        <taxon>Gunneridae</taxon>
        <taxon>Pentapetalae</taxon>
        <taxon>asterids</taxon>
        <taxon>lamiids</taxon>
        <taxon>Solanales</taxon>
        <taxon>Solanaceae</taxon>
        <taxon>Solanoideae</taxon>
        <taxon>Solaneae</taxon>
        <taxon>Solanum</taxon>
        <taxon>Solanum subgen. Lycopersicon</taxon>
    </lineage>
</organism>
<accession>A0A3Q7F2M0</accession>
<dbReference type="PaxDb" id="4081-Solyc02g070830.1.1"/>
<dbReference type="InParanoid" id="A0A3Q7F2M0"/>
<dbReference type="STRING" id="4081.A0A3Q7F2M0"/>
<evidence type="ECO:0000256" key="1">
    <source>
        <dbReference type="SAM" id="MobiDB-lite"/>
    </source>
</evidence>
<dbReference type="Pfam" id="PF03478">
    <property type="entry name" value="Beta-prop_KIB1-4"/>
    <property type="match status" value="1"/>
</dbReference>
<dbReference type="InterPro" id="IPR036047">
    <property type="entry name" value="F-box-like_dom_sf"/>
</dbReference>
<dbReference type="AlphaFoldDB" id="A0A3Q7F2M0"/>
<dbReference type="Proteomes" id="UP000004994">
    <property type="component" value="Chromosome 2"/>
</dbReference>
<dbReference type="OMA" id="VRFACVC"/>
<evidence type="ECO:0000313" key="5">
    <source>
        <dbReference type="Proteomes" id="UP000004994"/>
    </source>
</evidence>
<dbReference type="InterPro" id="IPR011043">
    <property type="entry name" value="Gal_Oxase/kelch_b-propeller"/>
</dbReference>
<dbReference type="KEGG" id="sly:101259810"/>
<dbReference type="InterPro" id="IPR001810">
    <property type="entry name" value="F-box_dom"/>
</dbReference>
<evidence type="ECO:0000259" key="3">
    <source>
        <dbReference type="Pfam" id="PF03478"/>
    </source>
</evidence>
<proteinExistence type="predicted"/>
<dbReference type="SUPFAM" id="SSF81383">
    <property type="entry name" value="F-box domain"/>
    <property type="match status" value="1"/>
</dbReference>
<dbReference type="OrthoDB" id="1271311at2759"/>